<feature type="domain" description="AP2/ERF" evidence="9">
    <location>
        <begin position="13"/>
        <end position="70"/>
    </location>
</feature>
<keyword evidence="2" id="KW-0805">Transcription regulation</keyword>
<dbReference type="Proteomes" id="UP001141806">
    <property type="component" value="Unassembled WGS sequence"/>
</dbReference>
<evidence type="ECO:0000256" key="3">
    <source>
        <dbReference type="ARBA" id="ARBA00023016"/>
    </source>
</evidence>
<keyword evidence="3" id="KW-0346">Stress response</keyword>
<sequence>MRGKCGPNNSHCNYRGLRQRTWGKWVAKICEPNRVSCLWLGSFSTALEAAHAYDEAAKAMYRSGACLNLPESSTSKDSKEWCLTATTVTTSTSESTTTTSNQLEFCSGVEESKLKLDFTPKLNPNIMKKSQKLIAGNTMRLKPMLLHQNSASLLRSNSLLPDAHHQVQMLSFYLFAQIGSFLPQ</sequence>
<dbReference type="SMART" id="SM00380">
    <property type="entry name" value="AP2"/>
    <property type="match status" value="1"/>
</dbReference>
<dbReference type="AlphaFoldDB" id="A0A9Q0K7N9"/>
<dbReference type="PROSITE" id="PS51032">
    <property type="entry name" value="AP2_ERF"/>
    <property type="match status" value="1"/>
</dbReference>
<protein>
    <recommendedName>
        <fullName evidence="9">AP2/ERF domain-containing protein</fullName>
    </recommendedName>
</protein>
<dbReference type="OrthoDB" id="550883at2759"/>
<comment type="caution">
    <text evidence="10">The sequence shown here is derived from an EMBL/GenBank/DDBJ whole genome shotgun (WGS) entry which is preliminary data.</text>
</comment>
<dbReference type="CDD" id="cd00018">
    <property type="entry name" value="AP2"/>
    <property type="match status" value="1"/>
</dbReference>
<dbReference type="GO" id="GO:0006950">
    <property type="term" value="P:response to stress"/>
    <property type="evidence" value="ECO:0007669"/>
    <property type="project" value="TreeGrafter"/>
</dbReference>
<evidence type="ECO:0000259" key="9">
    <source>
        <dbReference type="PROSITE" id="PS51032"/>
    </source>
</evidence>
<reference evidence="10" key="1">
    <citation type="journal article" date="2023" name="Plant J.">
        <title>The genome of the king protea, Protea cynaroides.</title>
        <authorList>
            <person name="Chang J."/>
            <person name="Duong T.A."/>
            <person name="Schoeman C."/>
            <person name="Ma X."/>
            <person name="Roodt D."/>
            <person name="Barker N."/>
            <person name="Li Z."/>
            <person name="Van de Peer Y."/>
            <person name="Mizrachi E."/>
        </authorList>
    </citation>
    <scope>NUCLEOTIDE SEQUENCE</scope>
    <source>
        <tissue evidence="10">Young leaves</tissue>
    </source>
</reference>
<keyword evidence="5" id="KW-0010">Activator</keyword>
<dbReference type="PANTHER" id="PTHR31241">
    <property type="entry name" value="DEHYDRATION-RESPONSIVE ELEMENT-BINDING PROTEIN 2C"/>
    <property type="match status" value="1"/>
</dbReference>
<organism evidence="10 11">
    <name type="scientific">Protea cynaroides</name>
    <dbReference type="NCBI Taxonomy" id="273540"/>
    <lineage>
        <taxon>Eukaryota</taxon>
        <taxon>Viridiplantae</taxon>
        <taxon>Streptophyta</taxon>
        <taxon>Embryophyta</taxon>
        <taxon>Tracheophyta</taxon>
        <taxon>Spermatophyta</taxon>
        <taxon>Magnoliopsida</taxon>
        <taxon>Proteales</taxon>
        <taxon>Proteaceae</taxon>
        <taxon>Protea</taxon>
    </lineage>
</organism>
<evidence type="ECO:0000313" key="11">
    <source>
        <dbReference type="Proteomes" id="UP001141806"/>
    </source>
</evidence>
<evidence type="ECO:0000256" key="4">
    <source>
        <dbReference type="ARBA" id="ARBA00023125"/>
    </source>
</evidence>
<dbReference type="PRINTS" id="PR00367">
    <property type="entry name" value="ETHRSPELEMNT"/>
</dbReference>
<comment type="similarity">
    <text evidence="8">Belongs to the AP2/ERF transcription factor family. ERF subfamily.</text>
</comment>
<dbReference type="InterPro" id="IPR016177">
    <property type="entry name" value="DNA-bd_dom_sf"/>
</dbReference>
<evidence type="ECO:0000313" key="10">
    <source>
        <dbReference type="EMBL" id="KAJ4965393.1"/>
    </source>
</evidence>
<keyword evidence="7" id="KW-0539">Nucleus</keyword>
<dbReference type="GO" id="GO:0045893">
    <property type="term" value="P:positive regulation of DNA-templated transcription"/>
    <property type="evidence" value="ECO:0007669"/>
    <property type="project" value="TreeGrafter"/>
</dbReference>
<dbReference type="InterPro" id="IPR036955">
    <property type="entry name" value="AP2/ERF_dom_sf"/>
</dbReference>
<name>A0A9Q0K7N9_9MAGN</name>
<evidence type="ECO:0000256" key="5">
    <source>
        <dbReference type="ARBA" id="ARBA00023159"/>
    </source>
</evidence>
<evidence type="ECO:0000256" key="6">
    <source>
        <dbReference type="ARBA" id="ARBA00023163"/>
    </source>
</evidence>
<dbReference type="GO" id="GO:0003700">
    <property type="term" value="F:DNA-binding transcription factor activity"/>
    <property type="evidence" value="ECO:0007669"/>
    <property type="project" value="InterPro"/>
</dbReference>
<accession>A0A9Q0K7N9</accession>
<dbReference type="SUPFAM" id="SSF54171">
    <property type="entry name" value="DNA-binding domain"/>
    <property type="match status" value="1"/>
</dbReference>
<dbReference type="PANTHER" id="PTHR31241:SF62">
    <property type="entry name" value="DEHYDRATION-RESPONSIVE ELEMENT-BINDING PROTEIN 2D"/>
    <property type="match status" value="1"/>
</dbReference>
<dbReference type="Gene3D" id="3.30.730.10">
    <property type="entry name" value="AP2/ERF domain"/>
    <property type="match status" value="1"/>
</dbReference>
<keyword evidence="6" id="KW-0804">Transcription</keyword>
<evidence type="ECO:0000256" key="2">
    <source>
        <dbReference type="ARBA" id="ARBA00023015"/>
    </source>
</evidence>
<keyword evidence="4" id="KW-0238">DNA-binding</keyword>
<keyword evidence="11" id="KW-1185">Reference proteome</keyword>
<dbReference type="Pfam" id="PF00847">
    <property type="entry name" value="AP2"/>
    <property type="match status" value="1"/>
</dbReference>
<evidence type="ECO:0000256" key="8">
    <source>
        <dbReference type="ARBA" id="ARBA00024343"/>
    </source>
</evidence>
<gene>
    <name evidence="10" type="ORF">NE237_017242</name>
</gene>
<evidence type="ECO:0000256" key="7">
    <source>
        <dbReference type="ARBA" id="ARBA00023242"/>
    </source>
</evidence>
<comment type="subcellular location">
    <subcellularLocation>
        <location evidence="1">Nucleus</location>
    </subcellularLocation>
</comment>
<proteinExistence type="inferred from homology"/>
<dbReference type="GO" id="GO:0005634">
    <property type="term" value="C:nucleus"/>
    <property type="evidence" value="ECO:0007669"/>
    <property type="project" value="UniProtKB-SubCell"/>
</dbReference>
<dbReference type="InterPro" id="IPR001471">
    <property type="entry name" value="AP2/ERF_dom"/>
</dbReference>
<dbReference type="GO" id="GO:0000976">
    <property type="term" value="F:transcription cis-regulatory region binding"/>
    <property type="evidence" value="ECO:0007669"/>
    <property type="project" value="TreeGrafter"/>
</dbReference>
<evidence type="ECO:0000256" key="1">
    <source>
        <dbReference type="ARBA" id="ARBA00004123"/>
    </source>
</evidence>
<dbReference type="EMBL" id="JAMYWD010000007">
    <property type="protein sequence ID" value="KAJ4965393.1"/>
    <property type="molecule type" value="Genomic_DNA"/>
</dbReference>